<evidence type="ECO:0000256" key="2">
    <source>
        <dbReference type="ARBA" id="ARBA00022759"/>
    </source>
</evidence>
<proteinExistence type="inferred from homology"/>
<dbReference type="CDD" id="cd00221">
    <property type="entry name" value="Vsr"/>
    <property type="match status" value="1"/>
</dbReference>
<dbReference type="Pfam" id="PF03852">
    <property type="entry name" value="Vsr"/>
    <property type="match status" value="1"/>
</dbReference>
<dbReference type="Gene3D" id="3.40.960.10">
    <property type="entry name" value="VSR Endonuclease"/>
    <property type="match status" value="1"/>
</dbReference>
<keyword evidence="2 7" id="KW-0255">Endonuclease</keyword>
<evidence type="ECO:0000313" key="8">
    <source>
        <dbReference type="Proteomes" id="UP000783796"/>
    </source>
</evidence>
<evidence type="ECO:0000256" key="4">
    <source>
        <dbReference type="ARBA" id="ARBA00022801"/>
    </source>
</evidence>
<dbReference type="NCBIfam" id="TIGR00632">
    <property type="entry name" value="vsr"/>
    <property type="match status" value="1"/>
</dbReference>
<dbReference type="SUPFAM" id="SSF52980">
    <property type="entry name" value="Restriction endonuclease-like"/>
    <property type="match status" value="1"/>
</dbReference>
<evidence type="ECO:0000256" key="3">
    <source>
        <dbReference type="ARBA" id="ARBA00022763"/>
    </source>
</evidence>
<evidence type="ECO:0000256" key="5">
    <source>
        <dbReference type="ARBA" id="ARBA00023204"/>
    </source>
</evidence>
<dbReference type="GO" id="GO:0016787">
    <property type="term" value="F:hydrolase activity"/>
    <property type="evidence" value="ECO:0007669"/>
    <property type="project" value="UniProtKB-KW"/>
</dbReference>
<dbReference type="InterPro" id="IPR004603">
    <property type="entry name" value="DNA_mismatch_endonuc_vsr"/>
</dbReference>
<dbReference type="Proteomes" id="UP000783796">
    <property type="component" value="Unassembled WGS sequence"/>
</dbReference>
<keyword evidence="1" id="KW-0540">Nuclease</keyword>
<keyword evidence="4" id="KW-0378">Hydrolase</keyword>
<comment type="similarity">
    <text evidence="6">Belongs to the Vsr family.</text>
</comment>
<comment type="caution">
    <text evidence="7">The sequence shown here is derived from an EMBL/GenBank/DDBJ whole genome shotgun (WGS) entry which is preliminary data.</text>
</comment>
<dbReference type="InterPro" id="IPR011335">
    <property type="entry name" value="Restrct_endonuc-II-like"/>
</dbReference>
<keyword evidence="3" id="KW-0227">DNA damage</keyword>
<dbReference type="GO" id="GO:0004519">
    <property type="term" value="F:endonuclease activity"/>
    <property type="evidence" value="ECO:0007669"/>
    <property type="project" value="UniProtKB-KW"/>
</dbReference>
<dbReference type="EMBL" id="JAHLFW010000079">
    <property type="protein sequence ID" value="MBU3838500.1"/>
    <property type="molecule type" value="Genomic_DNA"/>
</dbReference>
<sequence>MTDKMTPQQRHRCMSNIKSTDTKPEMVVRKWLWSEGLRYRLHVKSLPGTPDIVIRRLNTVIFINGCFWHGHIAGECYRTPKTNVEFWATKIQKNRERDARNYYALKSQGWNVLVVWECQLNKKKRQETLRALSIRLSEILLKLNGVKKYLDDCNNDNEMLAAEPTENYKNNRF</sequence>
<name>A0A948WX85_9BACT</name>
<gene>
    <name evidence="7" type="ORF">H9777_09380</name>
</gene>
<reference evidence="7" key="2">
    <citation type="submission" date="2021-04" db="EMBL/GenBank/DDBJ databases">
        <authorList>
            <person name="Gilroy R."/>
        </authorList>
    </citation>
    <scope>NUCLEOTIDE SEQUENCE</scope>
    <source>
        <strain evidence="7">G4-2901</strain>
    </source>
</reference>
<organism evidence="7 8">
    <name type="scientific">Candidatus Phocaeicola faecigallinarum</name>
    <dbReference type="NCBI Taxonomy" id="2838732"/>
    <lineage>
        <taxon>Bacteria</taxon>
        <taxon>Pseudomonadati</taxon>
        <taxon>Bacteroidota</taxon>
        <taxon>Bacteroidia</taxon>
        <taxon>Bacteroidales</taxon>
        <taxon>Bacteroidaceae</taxon>
        <taxon>Phocaeicola</taxon>
    </lineage>
</organism>
<protein>
    <submittedName>
        <fullName evidence="7">Very short patch repair endonuclease</fullName>
    </submittedName>
</protein>
<reference evidence="7" key="1">
    <citation type="journal article" date="2021" name="PeerJ">
        <title>Extensive microbial diversity within the chicken gut microbiome revealed by metagenomics and culture.</title>
        <authorList>
            <person name="Gilroy R."/>
            <person name="Ravi A."/>
            <person name="Getino M."/>
            <person name="Pursley I."/>
            <person name="Horton D.L."/>
            <person name="Alikhan N.F."/>
            <person name="Baker D."/>
            <person name="Gharbi K."/>
            <person name="Hall N."/>
            <person name="Watson M."/>
            <person name="Adriaenssens E.M."/>
            <person name="Foster-Nyarko E."/>
            <person name="Jarju S."/>
            <person name="Secka A."/>
            <person name="Antonio M."/>
            <person name="Oren A."/>
            <person name="Chaudhuri R.R."/>
            <person name="La Ragione R."/>
            <person name="Hildebrand F."/>
            <person name="Pallen M.J."/>
        </authorList>
    </citation>
    <scope>NUCLEOTIDE SEQUENCE</scope>
    <source>
        <strain evidence="7">G4-2901</strain>
    </source>
</reference>
<dbReference type="GO" id="GO:0006298">
    <property type="term" value="P:mismatch repair"/>
    <property type="evidence" value="ECO:0007669"/>
    <property type="project" value="InterPro"/>
</dbReference>
<keyword evidence="5" id="KW-0234">DNA repair</keyword>
<accession>A0A948WX85</accession>
<evidence type="ECO:0000256" key="6">
    <source>
        <dbReference type="ARBA" id="ARBA00029466"/>
    </source>
</evidence>
<evidence type="ECO:0000313" key="7">
    <source>
        <dbReference type="EMBL" id="MBU3838500.1"/>
    </source>
</evidence>
<dbReference type="AlphaFoldDB" id="A0A948WX85"/>
<evidence type="ECO:0000256" key="1">
    <source>
        <dbReference type="ARBA" id="ARBA00022722"/>
    </source>
</evidence>